<sequence>LPLYWCRRALQMLQSALTSVVCFLCPLDAPITCDISSEVFPSAVVTCSGRPYRMALPSVQKCFISVQDNGCFYLLSTFRKKMFHFLVRNDWMSRFPSLHSRSQLA</sequence>
<dbReference type="AlphaFoldDB" id="A0A090X9D5"/>
<evidence type="ECO:0000313" key="2">
    <source>
        <dbReference type="EMBL" id="JAC93301.1"/>
    </source>
</evidence>
<evidence type="ECO:0000256" key="1">
    <source>
        <dbReference type="SAM" id="SignalP"/>
    </source>
</evidence>
<feature type="signal peptide" evidence="1">
    <location>
        <begin position="1"/>
        <end position="18"/>
    </location>
</feature>
<protein>
    <submittedName>
        <fullName evidence="2">Putative secreted protein</fullName>
    </submittedName>
</protein>
<feature type="non-terminal residue" evidence="2">
    <location>
        <position position="1"/>
    </location>
</feature>
<accession>A0A090X9D5</accession>
<keyword evidence="1" id="KW-0732">Signal</keyword>
<proteinExistence type="evidence at transcript level"/>
<organism evidence="2">
    <name type="scientific">Ixodes ricinus</name>
    <name type="common">Common tick</name>
    <name type="synonym">Acarus ricinus</name>
    <dbReference type="NCBI Taxonomy" id="34613"/>
    <lineage>
        <taxon>Eukaryota</taxon>
        <taxon>Metazoa</taxon>
        <taxon>Ecdysozoa</taxon>
        <taxon>Arthropoda</taxon>
        <taxon>Chelicerata</taxon>
        <taxon>Arachnida</taxon>
        <taxon>Acari</taxon>
        <taxon>Parasitiformes</taxon>
        <taxon>Ixodida</taxon>
        <taxon>Ixodoidea</taxon>
        <taxon>Ixodidae</taxon>
        <taxon>Ixodinae</taxon>
        <taxon>Ixodes</taxon>
    </lineage>
</organism>
<dbReference type="EMBL" id="GBIH01001409">
    <property type="protein sequence ID" value="JAC93301.1"/>
    <property type="molecule type" value="mRNA"/>
</dbReference>
<feature type="chain" id="PRO_5001866976" evidence="1">
    <location>
        <begin position="19"/>
        <end position="105"/>
    </location>
</feature>
<reference evidence="2" key="1">
    <citation type="journal article" date="2015" name="PLoS Negl. Trop. Dis.">
        <title>Deep Sequencing Analysis of the Ixodes ricinus Haemocytome.</title>
        <authorList>
            <person name="Kotsyfakis M."/>
            <person name="Kopacek P."/>
            <person name="Franta Z."/>
            <person name="Pedra J.H."/>
            <person name="Ribeiro J.M."/>
        </authorList>
    </citation>
    <scope>NUCLEOTIDE SEQUENCE</scope>
</reference>
<name>A0A090X9D5_IXORI</name>